<dbReference type="Gene3D" id="2.20.25.270">
    <property type="match status" value="1"/>
</dbReference>
<name>A0A8J3B6Q9_9BACI</name>
<comment type="caution">
    <text evidence="2">The sequence shown here is derived from an EMBL/GenBank/DDBJ whole genome shotgun (WGS) entry which is preliminary data.</text>
</comment>
<dbReference type="NCBIfam" id="NF047645">
    <property type="entry name" value="CopZ_Nterm_CC"/>
    <property type="match status" value="1"/>
</dbReference>
<dbReference type="RefSeq" id="WP_054671377.1">
    <property type="nucleotide sequence ID" value="NZ_BMOF01000002.1"/>
</dbReference>
<reference evidence="2" key="2">
    <citation type="submission" date="2020-09" db="EMBL/GenBank/DDBJ databases">
        <authorList>
            <person name="Sun Q."/>
            <person name="Ohkuma M."/>
        </authorList>
    </citation>
    <scope>NUCLEOTIDE SEQUENCE</scope>
    <source>
        <strain evidence="2">JCM 14719</strain>
    </source>
</reference>
<evidence type="ECO:0000313" key="3">
    <source>
        <dbReference type="Proteomes" id="UP000637720"/>
    </source>
</evidence>
<gene>
    <name evidence="2" type="ORF">GCM10007043_02140</name>
</gene>
<proteinExistence type="predicted"/>
<reference evidence="2" key="1">
    <citation type="journal article" date="2014" name="Int. J. Syst. Evol. Microbiol.">
        <title>Complete genome sequence of Corynebacterium casei LMG S-19264T (=DSM 44701T), isolated from a smear-ripened cheese.</title>
        <authorList>
            <consortium name="US DOE Joint Genome Institute (JGI-PGF)"/>
            <person name="Walter F."/>
            <person name="Albersmeier A."/>
            <person name="Kalinowski J."/>
            <person name="Ruckert C."/>
        </authorList>
    </citation>
    <scope>NUCLEOTIDE SEQUENCE</scope>
    <source>
        <strain evidence="2">JCM 14719</strain>
    </source>
</reference>
<dbReference type="Proteomes" id="UP000637720">
    <property type="component" value="Unassembled WGS sequence"/>
</dbReference>
<organism evidence="2 3">
    <name type="scientific">Calditerricola satsumensis</name>
    <dbReference type="NCBI Taxonomy" id="373054"/>
    <lineage>
        <taxon>Bacteria</taxon>
        <taxon>Bacillati</taxon>
        <taxon>Bacillota</taxon>
        <taxon>Bacilli</taxon>
        <taxon>Bacillales</taxon>
        <taxon>Bacillaceae</taxon>
        <taxon>Calditerricola</taxon>
    </lineage>
</organism>
<evidence type="ECO:0000313" key="2">
    <source>
        <dbReference type="EMBL" id="GGJ92004.1"/>
    </source>
</evidence>
<dbReference type="EMBL" id="BMOF01000002">
    <property type="protein sequence ID" value="GGJ92004.1"/>
    <property type="molecule type" value="Genomic_DNA"/>
</dbReference>
<dbReference type="CDD" id="cd10141">
    <property type="entry name" value="CopZ-like_Fer2_BFD-like"/>
    <property type="match status" value="1"/>
</dbReference>
<evidence type="ECO:0000259" key="1">
    <source>
        <dbReference type="Pfam" id="PF18423"/>
    </source>
</evidence>
<sequence>MGECCSVGNGKASAAESRCPGCGQVGKPVALLTLKSLLKPEALERLDPQAAYAFCATPHCPVVYFGGQGGPFDTDDVKVAVYQKDPGADVPVCYCFGWTRRRIQDELARTGKSTAAAAIAAHVKAGRCGCEVNNPQGACCLGNVQAFVRGMRA</sequence>
<accession>A0A8J3B6Q9</accession>
<keyword evidence="3" id="KW-1185">Reference proteome</keyword>
<dbReference type="Gene3D" id="1.10.10.1100">
    <property type="entry name" value="BFD-like [2Fe-2S]-binding domain"/>
    <property type="match status" value="1"/>
</dbReference>
<dbReference type="InterPro" id="IPR041854">
    <property type="entry name" value="BFD-like_2Fe2S-bd_dom_sf"/>
</dbReference>
<dbReference type="InterPro" id="IPR040890">
    <property type="entry name" value="Znf_CopZ"/>
</dbReference>
<dbReference type="Pfam" id="PF18423">
    <property type="entry name" value="zf_CopZ"/>
    <property type="match status" value="1"/>
</dbReference>
<dbReference type="AlphaFoldDB" id="A0A8J3B6Q9"/>
<feature type="domain" description="CopZ zinc binding" evidence="1">
    <location>
        <begin position="17"/>
        <end position="78"/>
    </location>
</feature>
<protein>
    <submittedName>
        <fullName evidence="2">(2Fe-2S)-binding protein</fullName>
    </submittedName>
</protein>